<evidence type="ECO:0000313" key="3">
    <source>
        <dbReference type="EMBL" id="SDJ50981.1"/>
    </source>
</evidence>
<dbReference type="PIRSF" id="PIRSF029811">
    <property type="entry name" value="UCP029811"/>
    <property type="match status" value="1"/>
</dbReference>
<organism evidence="3 4">
    <name type="scientific">Microbulbifer yueqingensis</name>
    <dbReference type="NCBI Taxonomy" id="658219"/>
    <lineage>
        <taxon>Bacteria</taxon>
        <taxon>Pseudomonadati</taxon>
        <taxon>Pseudomonadota</taxon>
        <taxon>Gammaproteobacteria</taxon>
        <taxon>Cellvibrionales</taxon>
        <taxon>Microbulbiferaceae</taxon>
        <taxon>Microbulbifer</taxon>
    </lineage>
</organism>
<dbReference type="AlphaFoldDB" id="A0A1G8UB63"/>
<evidence type="ECO:0000259" key="2">
    <source>
        <dbReference type="SMART" id="SM00867"/>
    </source>
</evidence>
<dbReference type="Proteomes" id="UP000199305">
    <property type="component" value="Unassembled WGS sequence"/>
</dbReference>
<dbReference type="PROSITE" id="PS51257">
    <property type="entry name" value="PROKAR_LIPOPROTEIN"/>
    <property type="match status" value="1"/>
</dbReference>
<dbReference type="PANTHER" id="PTHR34406">
    <property type="entry name" value="PROTEIN YCEI"/>
    <property type="match status" value="1"/>
</dbReference>
<sequence>MRTKTFIAALAASLACLSQAAFAGWEVSAEQSEISFVSVKKTRVAETHKFNSVSGDVTDSGRATINIALASVETGIPIRNERLQSMLFHTERFPTATVSAQIDSDKLAGLQAGQSYSAEVPLKLSLAGSQHTESAKLRVTGLEGGRALVTTAEPIVIDAADYGLVQGIEKLREVAGLDAISPIVPVTFQLVLDRS</sequence>
<dbReference type="SMART" id="SM00867">
    <property type="entry name" value="YceI"/>
    <property type="match status" value="1"/>
</dbReference>
<gene>
    <name evidence="3" type="ORF">SAMN05216212_0050</name>
</gene>
<dbReference type="STRING" id="658219.SAMN05216212_0050"/>
<accession>A0A1G8UB63</accession>
<dbReference type="SUPFAM" id="SSF101874">
    <property type="entry name" value="YceI-like"/>
    <property type="match status" value="1"/>
</dbReference>
<dbReference type="Pfam" id="PF04264">
    <property type="entry name" value="YceI"/>
    <property type="match status" value="1"/>
</dbReference>
<protein>
    <submittedName>
        <fullName evidence="3">YceI-like domain-containing protein</fullName>
    </submittedName>
</protein>
<proteinExistence type="predicted"/>
<dbReference type="EMBL" id="FNFH01000001">
    <property type="protein sequence ID" value="SDJ50981.1"/>
    <property type="molecule type" value="Genomic_DNA"/>
</dbReference>
<reference evidence="4" key="1">
    <citation type="submission" date="2016-10" db="EMBL/GenBank/DDBJ databases">
        <authorList>
            <person name="Varghese N."/>
            <person name="Submissions S."/>
        </authorList>
    </citation>
    <scope>NUCLEOTIDE SEQUENCE [LARGE SCALE GENOMIC DNA]</scope>
    <source>
        <strain evidence="4">CGMCC 1.10658</strain>
    </source>
</reference>
<feature type="chain" id="PRO_5011609353" evidence="1">
    <location>
        <begin position="24"/>
        <end position="195"/>
    </location>
</feature>
<dbReference type="RefSeq" id="WP_091506173.1">
    <property type="nucleotide sequence ID" value="NZ_FNFH01000001.1"/>
</dbReference>
<dbReference type="OrthoDB" id="9793816at2"/>
<keyword evidence="4" id="KW-1185">Reference proteome</keyword>
<feature type="signal peptide" evidence="1">
    <location>
        <begin position="1"/>
        <end position="23"/>
    </location>
</feature>
<keyword evidence="1" id="KW-0732">Signal</keyword>
<evidence type="ECO:0000256" key="1">
    <source>
        <dbReference type="SAM" id="SignalP"/>
    </source>
</evidence>
<name>A0A1G8UB63_9GAMM</name>
<dbReference type="InterPro" id="IPR036761">
    <property type="entry name" value="TTHA0802/YceI-like_sf"/>
</dbReference>
<dbReference type="InterPro" id="IPR027016">
    <property type="entry name" value="UCP029811"/>
</dbReference>
<dbReference type="InterPro" id="IPR007372">
    <property type="entry name" value="Lipid/polyisoprenoid-bd_YceI"/>
</dbReference>
<evidence type="ECO:0000313" key="4">
    <source>
        <dbReference type="Proteomes" id="UP000199305"/>
    </source>
</evidence>
<feature type="domain" description="Lipid/polyisoprenoid-binding YceI-like" evidence="2">
    <location>
        <begin position="24"/>
        <end position="193"/>
    </location>
</feature>
<dbReference type="Gene3D" id="2.40.128.110">
    <property type="entry name" value="Lipid/polyisoprenoid-binding, YceI-like"/>
    <property type="match status" value="1"/>
</dbReference>
<dbReference type="PANTHER" id="PTHR34406:SF1">
    <property type="entry name" value="PROTEIN YCEI"/>
    <property type="match status" value="1"/>
</dbReference>